<keyword evidence="3" id="KW-1185">Reference proteome</keyword>
<organism evidence="2 3">
    <name type="scientific">Saguinus oedipus</name>
    <name type="common">Cotton-top tamarin</name>
    <name type="synonym">Oedipomidas oedipus</name>
    <dbReference type="NCBI Taxonomy" id="9490"/>
    <lineage>
        <taxon>Eukaryota</taxon>
        <taxon>Metazoa</taxon>
        <taxon>Chordata</taxon>
        <taxon>Craniata</taxon>
        <taxon>Vertebrata</taxon>
        <taxon>Euteleostomi</taxon>
        <taxon>Mammalia</taxon>
        <taxon>Eutheria</taxon>
        <taxon>Euarchontoglires</taxon>
        <taxon>Primates</taxon>
        <taxon>Haplorrhini</taxon>
        <taxon>Platyrrhini</taxon>
        <taxon>Cebidae</taxon>
        <taxon>Callitrichinae</taxon>
        <taxon>Saguinus</taxon>
    </lineage>
</organism>
<sequence>MLLTPHFDVADLQNLLAAFWLENDHSFTLVAPERARTYRWQPEERKVLFSFPSSQIAKHGFNHPKCHPSAAWQPRKDLGGAAPRISGQAVPKRLPQLFLSKPHLADDK</sequence>
<dbReference type="Proteomes" id="UP001266305">
    <property type="component" value="Unassembled WGS sequence"/>
</dbReference>
<accession>A0ABQ9UNF3</accession>
<evidence type="ECO:0000313" key="2">
    <source>
        <dbReference type="EMBL" id="KAK2098600.1"/>
    </source>
</evidence>
<proteinExistence type="predicted"/>
<protein>
    <submittedName>
        <fullName evidence="2">Uncharacterized protein</fullName>
    </submittedName>
</protein>
<evidence type="ECO:0000256" key="1">
    <source>
        <dbReference type="SAM" id="MobiDB-lite"/>
    </source>
</evidence>
<dbReference type="EMBL" id="JASSZA010000011">
    <property type="protein sequence ID" value="KAK2098600.1"/>
    <property type="molecule type" value="Genomic_DNA"/>
</dbReference>
<feature type="region of interest" description="Disordered" evidence="1">
    <location>
        <begin position="64"/>
        <end position="86"/>
    </location>
</feature>
<evidence type="ECO:0000313" key="3">
    <source>
        <dbReference type="Proteomes" id="UP001266305"/>
    </source>
</evidence>
<feature type="non-terminal residue" evidence="2">
    <location>
        <position position="108"/>
    </location>
</feature>
<name>A0ABQ9UNF3_SAGOE</name>
<gene>
    <name evidence="2" type="ORF">P7K49_024051</name>
</gene>
<comment type="caution">
    <text evidence="2">The sequence shown here is derived from an EMBL/GenBank/DDBJ whole genome shotgun (WGS) entry which is preliminary data.</text>
</comment>
<reference evidence="2 3" key="1">
    <citation type="submission" date="2023-05" db="EMBL/GenBank/DDBJ databases">
        <title>B98-5 Cell Line De Novo Hybrid Assembly: An Optical Mapping Approach.</title>
        <authorList>
            <person name="Kananen K."/>
            <person name="Auerbach J.A."/>
            <person name="Kautto E."/>
            <person name="Blachly J.S."/>
        </authorList>
    </citation>
    <scope>NUCLEOTIDE SEQUENCE [LARGE SCALE GENOMIC DNA]</scope>
    <source>
        <strain evidence="2">B95-8</strain>
        <tissue evidence="2">Cell line</tissue>
    </source>
</reference>